<dbReference type="Gene3D" id="3.40.50.10600">
    <property type="entry name" value="SpoIIaa-like domains"/>
    <property type="match status" value="1"/>
</dbReference>
<sequence length="126" mass="14085">MLTICPSYADDLLTIAVSGQVTHQDIETILFPAIEAKLLDHACIRLWYEFSADFMGVTVGALWDDALLSVFHFSDFARVVMIADTQMLGTMVNTLAFMLPCPVKVFGENERVLAKEWLDDDKVIAL</sequence>
<dbReference type="RefSeq" id="WP_037426761.1">
    <property type="nucleotide sequence ID" value="NZ_AP026732.1"/>
</dbReference>
<evidence type="ECO:0000313" key="1">
    <source>
        <dbReference type="EMBL" id="MDV5390679.1"/>
    </source>
</evidence>
<dbReference type="InterPro" id="IPR036513">
    <property type="entry name" value="STAS_dom_sf"/>
</dbReference>
<dbReference type="InterPro" id="IPR038396">
    <property type="entry name" value="SpoIIAA-like_sf"/>
</dbReference>
<dbReference type="EMBL" id="JASGOQ010000001">
    <property type="protein sequence ID" value="MDV5390679.1"/>
    <property type="molecule type" value="Genomic_DNA"/>
</dbReference>
<organism evidence="1 2">
    <name type="scientific">Shewanella xiamenensis</name>
    <dbReference type="NCBI Taxonomy" id="332186"/>
    <lineage>
        <taxon>Bacteria</taxon>
        <taxon>Pseudomonadati</taxon>
        <taxon>Pseudomonadota</taxon>
        <taxon>Gammaproteobacteria</taxon>
        <taxon>Alteromonadales</taxon>
        <taxon>Shewanellaceae</taxon>
        <taxon>Shewanella</taxon>
    </lineage>
</organism>
<dbReference type="Pfam" id="PF11964">
    <property type="entry name" value="SpoIIAA-like"/>
    <property type="match status" value="1"/>
</dbReference>
<dbReference type="Proteomes" id="UP001187859">
    <property type="component" value="Unassembled WGS sequence"/>
</dbReference>
<dbReference type="OrthoDB" id="555504at2"/>
<evidence type="ECO:0000313" key="2">
    <source>
        <dbReference type="Proteomes" id="UP001187859"/>
    </source>
</evidence>
<gene>
    <name evidence="1" type="ORF">QM089_10535</name>
</gene>
<dbReference type="InterPro" id="IPR021866">
    <property type="entry name" value="SpoIIAA-like"/>
</dbReference>
<accession>A0A1E3V376</accession>
<proteinExistence type="predicted"/>
<dbReference type="AlphaFoldDB" id="A0A1E3V376"/>
<name>A0A1E3V376_9GAMM</name>
<reference evidence="1" key="1">
    <citation type="submission" date="2023-05" db="EMBL/GenBank/DDBJ databases">
        <title>Colonisation of extended spectrum b-lactamase- and carbapenemase-producing bacteria on hospital surfaces from low- and middle-income countries.</title>
        <authorList>
            <person name="Nieto-Rosado M."/>
            <person name="Sands K."/>
            <person name="Iregbu K."/>
            <person name="Zahra R."/>
            <person name="Mazarati J.B."/>
            <person name="Mehtar S."/>
            <person name="Barnards-Group B."/>
            <person name="Walsh T.R."/>
        </authorList>
    </citation>
    <scope>NUCLEOTIDE SEQUENCE</scope>
    <source>
        <strain evidence="1">PP-E493</strain>
    </source>
</reference>
<dbReference type="SUPFAM" id="SSF52091">
    <property type="entry name" value="SpoIIaa-like"/>
    <property type="match status" value="1"/>
</dbReference>
<comment type="caution">
    <text evidence="1">The sequence shown here is derived from an EMBL/GenBank/DDBJ whole genome shotgun (WGS) entry which is preliminary data.</text>
</comment>
<protein>
    <submittedName>
        <fullName evidence="1">STAS/SEC14 domain-containing protein</fullName>
    </submittedName>
</protein>